<name>A0A9N9ABG6_9GLOM</name>
<sequence>MALRFSTPTSKIIPSFSKVLKELFHIFTNAYLVFDIKSANKRESIKPRSSANNSS</sequence>
<dbReference type="EMBL" id="CAJVPY010001457">
    <property type="protein sequence ID" value="CAG8522815.1"/>
    <property type="molecule type" value="Genomic_DNA"/>
</dbReference>
<keyword evidence="2" id="KW-1185">Reference proteome</keyword>
<evidence type="ECO:0000313" key="1">
    <source>
        <dbReference type="EMBL" id="CAG8522815.1"/>
    </source>
</evidence>
<gene>
    <name evidence="1" type="ORF">DERYTH_LOCUS3958</name>
</gene>
<dbReference type="AlphaFoldDB" id="A0A9N9ABG6"/>
<dbReference type="Proteomes" id="UP000789405">
    <property type="component" value="Unassembled WGS sequence"/>
</dbReference>
<protein>
    <submittedName>
        <fullName evidence="1">14171_t:CDS:1</fullName>
    </submittedName>
</protein>
<reference evidence="1" key="1">
    <citation type="submission" date="2021-06" db="EMBL/GenBank/DDBJ databases">
        <authorList>
            <person name="Kallberg Y."/>
            <person name="Tangrot J."/>
            <person name="Rosling A."/>
        </authorList>
    </citation>
    <scope>NUCLEOTIDE SEQUENCE</scope>
    <source>
        <strain evidence="1">MA453B</strain>
    </source>
</reference>
<organism evidence="1 2">
    <name type="scientific">Dentiscutata erythropus</name>
    <dbReference type="NCBI Taxonomy" id="1348616"/>
    <lineage>
        <taxon>Eukaryota</taxon>
        <taxon>Fungi</taxon>
        <taxon>Fungi incertae sedis</taxon>
        <taxon>Mucoromycota</taxon>
        <taxon>Glomeromycotina</taxon>
        <taxon>Glomeromycetes</taxon>
        <taxon>Diversisporales</taxon>
        <taxon>Gigasporaceae</taxon>
        <taxon>Dentiscutata</taxon>
    </lineage>
</organism>
<accession>A0A9N9ABG6</accession>
<comment type="caution">
    <text evidence="1">The sequence shown here is derived from an EMBL/GenBank/DDBJ whole genome shotgun (WGS) entry which is preliminary data.</text>
</comment>
<evidence type="ECO:0000313" key="2">
    <source>
        <dbReference type="Proteomes" id="UP000789405"/>
    </source>
</evidence>
<proteinExistence type="predicted"/>